<evidence type="ECO:0000256" key="1">
    <source>
        <dbReference type="SAM" id="MobiDB-lite"/>
    </source>
</evidence>
<accession>C4J3F7</accession>
<dbReference type="AlphaFoldDB" id="C4J3F7"/>
<feature type="region of interest" description="Disordered" evidence="1">
    <location>
        <begin position="26"/>
        <end position="47"/>
    </location>
</feature>
<reference evidence="2" key="2">
    <citation type="submission" date="2012-06" db="EMBL/GenBank/DDBJ databases">
        <authorList>
            <person name="Yu Y."/>
            <person name="Currie J."/>
            <person name="Lomeli R."/>
            <person name="Angelova A."/>
            <person name="Collura K."/>
            <person name="Wissotski M."/>
            <person name="Campos D."/>
            <person name="Kudrna D."/>
            <person name="Golser W."/>
            <person name="Ashely E."/>
            <person name="Descour A."/>
            <person name="Fernandes J."/>
            <person name="Soderlund C."/>
            <person name="Walbot V."/>
        </authorList>
    </citation>
    <scope>NUCLEOTIDE SEQUENCE</scope>
    <source>
        <strain evidence="2">B73</strain>
    </source>
</reference>
<dbReference type="EMBL" id="BT085354">
    <property type="protein sequence ID" value="ACR35707.1"/>
    <property type="molecule type" value="mRNA"/>
</dbReference>
<evidence type="ECO:0000313" key="2">
    <source>
        <dbReference type="EMBL" id="ACR35707.1"/>
    </source>
</evidence>
<protein>
    <submittedName>
        <fullName evidence="2">Uncharacterized protein</fullName>
    </submittedName>
</protein>
<reference evidence="2" key="1">
    <citation type="journal article" date="2009" name="PLoS Genet.">
        <title>Sequencing, mapping, and analysis of 27,455 maize full-length cDNAs.</title>
        <authorList>
            <person name="Soderlund C."/>
            <person name="Descour A."/>
            <person name="Kudrna D."/>
            <person name="Bomhoff M."/>
            <person name="Boyd L."/>
            <person name="Currie J."/>
            <person name="Angelova A."/>
            <person name="Collura K."/>
            <person name="Wissotski M."/>
            <person name="Ashley E."/>
            <person name="Morrow D."/>
            <person name="Fernandes J."/>
            <person name="Walbot V."/>
            <person name="Yu Y."/>
        </authorList>
    </citation>
    <scope>NUCLEOTIDE SEQUENCE</scope>
    <source>
        <strain evidence="2">B73</strain>
    </source>
</reference>
<organism evidence="2">
    <name type="scientific">Zea mays</name>
    <name type="common">Maize</name>
    <dbReference type="NCBI Taxonomy" id="4577"/>
    <lineage>
        <taxon>Eukaryota</taxon>
        <taxon>Viridiplantae</taxon>
        <taxon>Streptophyta</taxon>
        <taxon>Embryophyta</taxon>
        <taxon>Tracheophyta</taxon>
        <taxon>Spermatophyta</taxon>
        <taxon>Magnoliopsida</taxon>
        <taxon>Liliopsida</taxon>
        <taxon>Poales</taxon>
        <taxon>Poaceae</taxon>
        <taxon>PACMAD clade</taxon>
        <taxon>Panicoideae</taxon>
        <taxon>Andropogonodae</taxon>
        <taxon>Andropogoneae</taxon>
        <taxon>Tripsacinae</taxon>
        <taxon>Zea</taxon>
    </lineage>
</organism>
<sequence>MRDCAWFRAMESPTKATCLPRTAERNAAASNAGSGHPSAGCHRQSRYPVSGRPLRMQSWLSFTLHSVALYRRAWPGAHTHFPTA</sequence>
<name>C4J3F7_MAIZE</name>
<proteinExistence type="evidence at transcript level"/>